<feature type="chain" id="PRO_5043718238" evidence="12">
    <location>
        <begin position="22"/>
        <end position="331"/>
    </location>
</feature>
<evidence type="ECO:0000256" key="6">
    <source>
        <dbReference type="ARBA" id="ARBA00023157"/>
    </source>
</evidence>
<protein>
    <submittedName>
        <fullName evidence="14">Lymphatic vessel endothelial hyaluronic receptor 1b, partial</fullName>
    </submittedName>
</protein>
<feature type="disulfide bond" evidence="9">
    <location>
        <begin position="83"/>
        <end position="104"/>
    </location>
</feature>
<evidence type="ECO:0000256" key="4">
    <source>
        <dbReference type="ARBA" id="ARBA00022989"/>
    </source>
</evidence>
<dbReference type="PROSITE" id="PS50963">
    <property type="entry name" value="LINK_2"/>
    <property type="match status" value="1"/>
</dbReference>
<dbReference type="Proteomes" id="UP001178508">
    <property type="component" value="Chromosome 5"/>
</dbReference>
<evidence type="ECO:0000256" key="1">
    <source>
        <dbReference type="ARBA" id="ARBA00004167"/>
    </source>
</evidence>
<evidence type="ECO:0000256" key="12">
    <source>
        <dbReference type="SAM" id="SignalP"/>
    </source>
</evidence>
<evidence type="ECO:0000256" key="11">
    <source>
        <dbReference type="SAM" id="Phobius"/>
    </source>
</evidence>
<dbReference type="InterPro" id="IPR043210">
    <property type="entry name" value="CD44_antigen-like"/>
</dbReference>
<feature type="region of interest" description="Disordered" evidence="10">
    <location>
        <begin position="292"/>
        <end position="317"/>
    </location>
</feature>
<keyword evidence="7 14" id="KW-0675">Receptor</keyword>
<dbReference type="InterPro" id="IPR016186">
    <property type="entry name" value="C-type_lectin-like/link_sf"/>
</dbReference>
<comment type="subcellular location">
    <subcellularLocation>
        <location evidence="1">Membrane</location>
        <topology evidence="1">Single-pass membrane protein</topology>
    </subcellularLocation>
</comment>
<feature type="region of interest" description="Disordered" evidence="10">
    <location>
        <begin position="136"/>
        <end position="209"/>
    </location>
</feature>
<comment type="caution">
    <text evidence="9">Lacks conserved residue(s) required for the propagation of feature annotation.</text>
</comment>
<feature type="compositionally biased region" description="Low complexity" evidence="10">
    <location>
        <begin position="136"/>
        <end position="153"/>
    </location>
</feature>
<dbReference type="PROSITE" id="PS01241">
    <property type="entry name" value="LINK_1"/>
    <property type="match status" value="1"/>
</dbReference>
<accession>A0AAV1F5C0</accession>
<dbReference type="InterPro" id="IPR000538">
    <property type="entry name" value="Link_dom"/>
</dbReference>
<dbReference type="GO" id="GO:0005886">
    <property type="term" value="C:plasma membrane"/>
    <property type="evidence" value="ECO:0007669"/>
    <property type="project" value="TreeGrafter"/>
</dbReference>
<dbReference type="PANTHER" id="PTHR10225:SF2">
    <property type="entry name" value="LYMPHATIC VESSEL ENDOTHELIAL HYALURONIC ACID RECEPTOR 1"/>
    <property type="match status" value="1"/>
</dbReference>
<keyword evidence="5 11" id="KW-0472">Membrane</keyword>
<keyword evidence="3 12" id="KW-0732">Signal</keyword>
<dbReference type="GO" id="GO:0004888">
    <property type="term" value="F:transmembrane signaling receptor activity"/>
    <property type="evidence" value="ECO:0007669"/>
    <property type="project" value="TreeGrafter"/>
</dbReference>
<evidence type="ECO:0000313" key="15">
    <source>
        <dbReference type="Proteomes" id="UP001178508"/>
    </source>
</evidence>
<organism evidence="14 15">
    <name type="scientific">Xyrichtys novacula</name>
    <name type="common">Pearly razorfish</name>
    <name type="synonym">Hemipteronotus novacula</name>
    <dbReference type="NCBI Taxonomy" id="13765"/>
    <lineage>
        <taxon>Eukaryota</taxon>
        <taxon>Metazoa</taxon>
        <taxon>Chordata</taxon>
        <taxon>Craniata</taxon>
        <taxon>Vertebrata</taxon>
        <taxon>Euteleostomi</taxon>
        <taxon>Actinopterygii</taxon>
        <taxon>Neopterygii</taxon>
        <taxon>Teleostei</taxon>
        <taxon>Neoteleostei</taxon>
        <taxon>Acanthomorphata</taxon>
        <taxon>Eupercaria</taxon>
        <taxon>Labriformes</taxon>
        <taxon>Labridae</taxon>
        <taxon>Xyrichtys</taxon>
    </lineage>
</organism>
<proteinExistence type="predicted"/>
<dbReference type="GO" id="GO:0005540">
    <property type="term" value="F:hyaluronic acid binding"/>
    <property type="evidence" value="ECO:0007669"/>
    <property type="project" value="InterPro"/>
</dbReference>
<dbReference type="Pfam" id="PF00193">
    <property type="entry name" value="Xlink"/>
    <property type="match status" value="1"/>
</dbReference>
<feature type="domain" description="Link" evidence="13">
    <location>
        <begin position="38"/>
        <end position="128"/>
    </location>
</feature>
<keyword evidence="2 11" id="KW-0812">Transmembrane</keyword>
<name>A0AAV1F5C0_XYRNO</name>
<reference evidence="14" key="1">
    <citation type="submission" date="2023-08" db="EMBL/GenBank/DDBJ databases">
        <authorList>
            <person name="Alioto T."/>
            <person name="Alioto T."/>
            <person name="Gomez Garrido J."/>
        </authorList>
    </citation>
    <scope>NUCLEOTIDE SEQUENCE</scope>
</reference>
<dbReference type="SUPFAM" id="SSF56436">
    <property type="entry name" value="C-type lectin-like"/>
    <property type="match status" value="1"/>
</dbReference>
<keyword evidence="6 9" id="KW-1015">Disulfide bond</keyword>
<feature type="signal peptide" evidence="12">
    <location>
        <begin position="1"/>
        <end position="21"/>
    </location>
</feature>
<feature type="compositionally biased region" description="Basic and acidic residues" evidence="10">
    <location>
        <begin position="292"/>
        <end position="302"/>
    </location>
</feature>
<evidence type="ECO:0000256" key="9">
    <source>
        <dbReference type="PROSITE-ProRule" id="PRU00323"/>
    </source>
</evidence>
<evidence type="ECO:0000256" key="5">
    <source>
        <dbReference type="ARBA" id="ARBA00023136"/>
    </source>
</evidence>
<dbReference type="EMBL" id="OY660868">
    <property type="protein sequence ID" value="CAJ1056115.1"/>
    <property type="molecule type" value="Genomic_DNA"/>
</dbReference>
<keyword evidence="15" id="KW-1185">Reference proteome</keyword>
<evidence type="ECO:0000256" key="7">
    <source>
        <dbReference type="ARBA" id="ARBA00023170"/>
    </source>
</evidence>
<sequence length="331" mass="35887">MAGLLVFTLFLFWSFTDLLSASDSHLLRAVHQSHRAAGVFLLIEGGAYTFNFTAARDACLFLNVTMATRDQMERALQRGLETCKFGWIAEQVAVVPRLTGDEKCGQGKTGVVSWAASTARQFGAFCFNSSALWETQNASTPSPQSSTPSNKQTAGTWTPAPPAAESSPTTPTSEGTSFTPAPHANTKPPTRVLSASTTREPPPLPSEPSVISLAFTTTAYASFTSESVTHPPVSSEDAPLGDVSTALIVLGVIALLVSAAGVVWYNKLNIFTFWTQVQRKEDVETEMWKHTDSEMDLHSQHEEGEEEETERKYSSDITLCVNPDIKTNSSE</sequence>
<evidence type="ECO:0000256" key="8">
    <source>
        <dbReference type="ARBA" id="ARBA00023180"/>
    </source>
</evidence>
<dbReference type="PANTHER" id="PTHR10225">
    <property type="entry name" value="HYALURONAN RECEPTOR"/>
    <property type="match status" value="1"/>
</dbReference>
<evidence type="ECO:0000256" key="2">
    <source>
        <dbReference type="ARBA" id="ARBA00022692"/>
    </source>
</evidence>
<evidence type="ECO:0000259" key="13">
    <source>
        <dbReference type="PROSITE" id="PS50963"/>
    </source>
</evidence>
<dbReference type="InterPro" id="IPR016187">
    <property type="entry name" value="CTDL_fold"/>
</dbReference>
<evidence type="ECO:0000256" key="3">
    <source>
        <dbReference type="ARBA" id="ARBA00022729"/>
    </source>
</evidence>
<keyword evidence="4 11" id="KW-1133">Transmembrane helix</keyword>
<dbReference type="AlphaFoldDB" id="A0AAV1F5C0"/>
<evidence type="ECO:0000256" key="10">
    <source>
        <dbReference type="SAM" id="MobiDB-lite"/>
    </source>
</evidence>
<feature type="compositionally biased region" description="Low complexity" evidence="10">
    <location>
        <begin position="163"/>
        <end position="180"/>
    </location>
</feature>
<evidence type="ECO:0000313" key="14">
    <source>
        <dbReference type="EMBL" id="CAJ1056115.1"/>
    </source>
</evidence>
<feature type="transmembrane region" description="Helical" evidence="11">
    <location>
        <begin position="243"/>
        <end position="265"/>
    </location>
</feature>
<gene>
    <name evidence="14" type="ORF">XNOV1_A008248</name>
</gene>
<dbReference type="SMART" id="SM00445">
    <property type="entry name" value="LINK"/>
    <property type="match status" value="1"/>
</dbReference>
<dbReference type="GO" id="GO:0007155">
    <property type="term" value="P:cell adhesion"/>
    <property type="evidence" value="ECO:0007669"/>
    <property type="project" value="InterPro"/>
</dbReference>
<dbReference type="Gene3D" id="3.10.100.10">
    <property type="entry name" value="Mannose-Binding Protein A, subunit A"/>
    <property type="match status" value="1"/>
</dbReference>
<dbReference type="PRINTS" id="PR01265">
    <property type="entry name" value="LINKMODULE"/>
</dbReference>
<keyword evidence="8" id="KW-0325">Glycoprotein</keyword>